<protein>
    <submittedName>
        <fullName evidence="2">Uncharacterized protein</fullName>
    </submittedName>
</protein>
<dbReference type="Proteomes" id="UP001152888">
    <property type="component" value="Unassembled WGS sequence"/>
</dbReference>
<proteinExistence type="predicted"/>
<reference evidence="2" key="1">
    <citation type="submission" date="2022-03" db="EMBL/GenBank/DDBJ databases">
        <authorList>
            <person name="Sayadi A."/>
        </authorList>
    </citation>
    <scope>NUCLEOTIDE SEQUENCE</scope>
</reference>
<sequence>MSVAAAGSGGPSQFQDHKMQQLKRMGVGSSEEDGLHTVTDLQANNLKMPGEKKGILKKQDFNVIGWVDNMRGEGVSSAAADEIMTQAEESIAQLMAGPGAQVKAEVATVMFPWNTTAFAQSFLEVCSLWQIGCGLDIVVVVVVVMVERQYLTTKQPLTIFVNSYIGGL</sequence>
<dbReference type="EMBL" id="CAKOFQ010006980">
    <property type="protein sequence ID" value="CAH1985483.1"/>
    <property type="molecule type" value="Genomic_DNA"/>
</dbReference>
<evidence type="ECO:0000313" key="2">
    <source>
        <dbReference type="EMBL" id="CAH1985483.1"/>
    </source>
</evidence>
<evidence type="ECO:0000256" key="1">
    <source>
        <dbReference type="SAM" id="MobiDB-lite"/>
    </source>
</evidence>
<comment type="caution">
    <text evidence="2">The sequence shown here is derived from an EMBL/GenBank/DDBJ whole genome shotgun (WGS) entry which is preliminary data.</text>
</comment>
<evidence type="ECO:0000313" key="3">
    <source>
        <dbReference type="Proteomes" id="UP001152888"/>
    </source>
</evidence>
<dbReference type="AlphaFoldDB" id="A0A9P0L0W4"/>
<feature type="region of interest" description="Disordered" evidence="1">
    <location>
        <begin position="1"/>
        <end position="31"/>
    </location>
</feature>
<name>A0A9P0L0W4_ACAOB</name>
<organism evidence="2 3">
    <name type="scientific">Acanthoscelides obtectus</name>
    <name type="common">Bean weevil</name>
    <name type="synonym">Bruchus obtectus</name>
    <dbReference type="NCBI Taxonomy" id="200917"/>
    <lineage>
        <taxon>Eukaryota</taxon>
        <taxon>Metazoa</taxon>
        <taxon>Ecdysozoa</taxon>
        <taxon>Arthropoda</taxon>
        <taxon>Hexapoda</taxon>
        <taxon>Insecta</taxon>
        <taxon>Pterygota</taxon>
        <taxon>Neoptera</taxon>
        <taxon>Endopterygota</taxon>
        <taxon>Coleoptera</taxon>
        <taxon>Polyphaga</taxon>
        <taxon>Cucujiformia</taxon>
        <taxon>Chrysomeloidea</taxon>
        <taxon>Chrysomelidae</taxon>
        <taxon>Bruchinae</taxon>
        <taxon>Bruchini</taxon>
        <taxon>Acanthoscelides</taxon>
    </lineage>
</organism>
<keyword evidence="3" id="KW-1185">Reference proteome</keyword>
<accession>A0A9P0L0W4</accession>
<dbReference type="OrthoDB" id="5951731at2759"/>
<gene>
    <name evidence="2" type="ORF">ACAOBT_LOCUS16701</name>
</gene>